<dbReference type="EMBL" id="SGXG01000001">
    <property type="protein sequence ID" value="RZS96501.1"/>
    <property type="molecule type" value="Genomic_DNA"/>
</dbReference>
<dbReference type="RefSeq" id="WP_130275417.1">
    <property type="nucleotide sequence ID" value="NZ_SGXG01000001.1"/>
</dbReference>
<sequence>MKKMLFPILVLVALFGISLMYYQNLLNDIQLKSGLMICTVIWFVGLFLKEKLIKKNDAD</sequence>
<feature type="transmembrane region" description="Helical" evidence="1">
    <location>
        <begin position="5"/>
        <end position="23"/>
    </location>
</feature>
<accession>A0A4Q7P8Q2</accession>
<feature type="transmembrane region" description="Helical" evidence="1">
    <location>
        <begin position="29"/>
        <end position="48"/>
    </location>
</feature>
<evidence type="ECO:0000256" key="1">
    <source>
        <dbReference type="SAM" id="Phobius"/>
    </source>
</evidence>
<organism evidence="2 3">
    <name type="scientific">Cecembia calidifontis</name>
    <dbReference type="NCBI Taxonomy" id="1187080"/>
    <lineage>
        <taxon>Bacteria</taxon>
        <taxon>Pseudomonadati</taxon>
        <taxon>Bacteroidota</taxon>
        <taxon>Cytophagia</taxon>
        <taxon>Cytophagales</taxon>
        <taxon>Cyclobacteriaceae</taxon>
        <taxon>Cecembia</taxon>
    </lineage>
</organism>
<keyword evidence="3" id="KW-1185">Reference proteome</keyword>
<protein>
    <submittedName>
        <fullName evidence="2">Uncharacterized protein</fullName>
    </submittedName>
</protein>
<keyword evidence="1" id="KW-0472">Membrane</keyword>
<dbReference type="AlphaFoldDB" id="A0A4Q7P8Q2"/>
<keyword evidence="1" id="KW-1133">Transmembrane helix</keyword>
<proteinExistence type="predicted"/>
<keyword evidence="1" id="KW-0812">Transmembrane</keyword>
<gene>
    <name evidence="2" type="ORF">BC751_2076</name>
</gene>
<dbReference type="OrthoDB" id="9925888at2"/>
<dbReference type="Proteomes" id="UP000292209">
    <property type="component" value="Unassembled WGS sequence"/>
</dbReference>
<reference evidence="2 3" key="1">
    <citation type="submission" date="2019-02" db="EMBL/GenBank/DDBJ databases">
        <title>Genomic Encyclopedia of Archaeal and Bacterial Type Strains, Phase II (KMG-II): from individual species to whole genera.</title>
        <authorList>
            <person name="Goeker M."/>
        </authorList>
    </citation>
    <scope>NUCLEOTIDE SEQUENCE [LARGE SCALE GENOMIC DNA]</scope>
    <source>
        <strain evidence="2 3">DSM 21411</strain>
    </source>
</reference>
<evidence type="ECO:0000313" key="2">
    <source>
        <dbReference type="EMBL" id="RZS96501.1"/>
    </source>
</evidence>
<comment type="caution">
    <text evidence="2">The sequence shown here is derived from an EMBL/GenBank/DDBJ whole genome shotgun (WGS) entry which is preliminary data.</text>
</comment>
<evidence type="ECO:0000313" key="3">
    <source>
        <dbReference type="Proteomes" id="UP000292209"/>
    </source>
</evidence>
<name>A0A4Q7P8Q2_9BACT</name>